<dbReference type="InterPro" id="IPR004045">
    <property type="entry name" value="Glutathione_S-Trfase_N"/>
</dbReference>
<dbReference type="GO" id="GO:0005829">
    <property type="term" value="C:cytosol"/>
    <property type="evidence" value="ECO:0007669"/>
    <property type="project" value="UniProtKB-SubCell"/>
</dbReference>
<evidence type="ECO:0000313" key="6">
    <source>
        <dbReference type="EMBL" id="KAL2492947.1"/>
    </source>
</evidence>
<organism evidence="6 7">
    <name type="scientific">Abeliophyllum distichum</name>
    <dbReference type="NCBI Taxonomy" id="126358"/>
    <lineage>
        <taxon>Eukaryota</taxon>
        <taxon>Viridiplantae</taxon>
        <taxon>Streptophyta</taxon>
        <taxon>Embryophyta</taxon>
        <taxon>Tracheophyta</taxon>
        <taxon>Spermatophyta</taxon>
        <taxon>Magnoliopsida</taxon>
        <taxon>eudicotyledons</taxon>
        <taxon>Gunneridae</taxon>
        <taxon>Pentapetalae</taxon>
        <taxon>asterids</taxon>
        <taxon>lamiids</taxon>
        <taxon>Lamiales</taxon>
        <taxon>Oleaceae</taxon>
        <taxon>Forsythieae</taxon>
        <taxon>Abeliophyllum</taxon>
    </lineage>
</organism>
<accession>A0ABD1RX15</accession>
<dbReference type="SUPFAM" id="SSF47616">
    <property type="entry name" value="GST C-terminal domain-like"/>
    <property type="match status" value="1"/>
</dbReference>
<keyword evidence="1 3" id="KW-0808">Transferase</keyword>
<dbReference type="InterPro" id="IPR010987">
    <property type="entry name" value="Glutathione-S-Trfase_C-like"/>
</dbReference>
<dbReference type="InterPro" id="IPR036282">
    <property type="entry name" value="Glutathione-S-Trfase_C_sf"/>
</dbReference>
<comment type="function">
    <text evidence="3">Is involved in the conjugation of reduced glutathione to a wide number of exogenous and endogenous hydrophobic electrophiles.</text>
</comment>
<evidence type="ECO:0000256" key="3">
    <source>
        <dbReference type="RuleBase" id="RU369102"/>
    </source>
</evidence>
<evidence type="ECO:0000259" key="5">
    <source>
        <dbReference type="PROSITE" id="PS50405"/>
    </source>
</evidence>
<dbReference type="EC" id="2.5.1.18" evidence="3"/>
<dbReference type="CDD" id="cd03185">
    <property type="entry name" value="GST_C_Tau"/>
    <property type="match status" value="1"/>
</dbReference>
<dbReference type="PANTHER" id="PTHR11260:SF711">
    <property type="entry name" value="GLUTATHIONE S-TRANSFERASE U9"/>
    <property type="match status" value="1"/>
</dbReference>
<keyword evidence="3" id="KW-0963">Cytoplasm</keyword>
<dbReference type="PROSITE" id="PS50405">
    <property type="entry name" value="GST_CTER"/>
    <property type="match status" value="1"/>
</dbReference>
<name>A0ABD1RX15_9LAMI</name>
<comment type="caution">
    <text evidence="6">The sequence shown here is derived from an EMBL/GenBank/DDBJ whole genome shotgun (WGS) entry which is preliminary data.</text>
</comment>
<evidence type="ECO:0000313" key="7">
    <source>
        <dbReference type="Proteomes" id="UP001604336"/>
    </source>
</evidence>
<reference evidence="7" key="1">
    <citation type="submission" date="2024-07" db="EMBL/GenBank/DDBJ databases">
        <title>Two chromosome-level genome assemblies of Korean endemic species Abeliophyllum distichum and Forsythia ovata (Oleaceae).</title>
        <authorList>
            <person name="Jang H."/>
        </authorList>
    </citation>
    <scope>NUCLEOTIDE SEQUENCE [LARGE SCALE GENOMIC DNA]</scope>
</reference>
<keyword evidence="7" id="KW-1185">Reference proteome</keyword>
<evidence type="ECO:0000256" key="1">
    <source>
        <dbReference type="ARBA" id="ARBA00022679"/>
    </source>
</evidence>
<dbReference type="EMBL" id="JBFOLK010000008">
    <property type="protein sequence ID" value="KAL2492947.1"/>
    <property type="molecule type" value="Genomic_DNA"/>
</dbReference>
<dbReference type="Gene3D" id="1.20.1050.10">
    <property type="match status" value="1"/>
</dbReference>
<dbReference type="Pfam" id="PF02798">
    <property type="entry name" value="GST_N"/>
    <property type="match status" value="1"/>
</dbReference>
<sequence>MVPVLVHHGKHIVESLVILEYIDEMWRYEPRILPDDPYERATVRFWAGYIQQLLESMEKLKQHKREPWRMCLRLRVLEDGMKNFLSERNAKIYKENLGLLDIMMVATLGAYRAQEEFLGVKVIDPEKYPLIFKWVTNLVELPACERDHTPT</sequence>
<feature type="domain" description="GST N-terminal" evidence="4">
    <location>
        <begin position="1"/>
        <end position="30"/>
    </location>
</feature>
<dbReference type="InterPro" id="IPR036249">
    <property type="entry name" value="Thioredoxin-like_sf"/>
</dbReference>
<dbReference type="AlphaFoldDB" id="A0ABD1RX15"/>
<dbReference type="SUPFAM" id="SSF52833">
    <property type="entry name" value="Thioredoxin-like"/>
    <property type="match status" value="1"/>
</dbReference>
<dbReference type="PANTHER" id="PTHR11260">
    <property type="entry name" value="GLUTATHIONE S-TRANSFERASE, GST, SUPERFAMILY, GST DOMAIN CONTAINING"/>
    <property type="match status" value="1"/>
</dbReference>
<comment type="subcellular location">
    <subcellularLocation>
        <location evidence="3">Cytoplasm</location>
        <location evidence="3">Cytosol</location>
    </subcellularLocation>
</comment>
<dbReference type="PROSITE" id="PS50404">
    <property type="entry name" value="GST_NTER"/>
    <property type="match status" value="1"/>
</dbReference>
<feature type="domain" description="GST C-terminal" evidence="5">
    <location>
        <begin position="36"/>
        <end position="151"/>
    </location>
</feature>
<dbReference type="InterPro" id="IPR045074">
    <property type="entry name" value="GST_C_Tau"/>
</dbReference>
<comment type="similarity">
    <text evidence="3">Belongs to the GST superfamily.</text>
</comment>
<comment type="catalytic activity">
    <reaction evidence="2 3">
        <text>RX + glutathione = an S-substituted glutathione + a halide anion + H(+)</text>
        <dbReference type="Rhea" id="RHEA:16437"/>
        <dbReference type="ChEBI" id="CHEBI:15378"/>
        <dbReference type="ChEBI" id="CHEBI:16042"/>
        <dbReference type="ChEBI" id="CHEBI:17792"/>
        <dbReference type="ChEBI" id="CHEBI:57925"/>
        <dbReference type="ChEBI" id="CHEBI:90779"/>
        <dbReference type="EC" id="2.5.1.18"/>
    </reaction>
</comment>
<proteinExistence type="inferred from homology"/>
<evidence type="ECO:0000259" key="4">
    <source>
        <dbReference type="PROSITE" id="PS50404"/>
    </source>
</evidence>
<dbReference type="Proteomes" id="UP001604336">
    <property type="component" value="Unassembled WGS sequence"/>
</dbReference>
<gene>
    <name evidence="6" type="ORF">Adt_28575</name>
</gene>
<evidence type="ECO:0000256" key="2">
    <source>
        <dbReference type="ARBA" id="ARBA00047960"/>
    </source>
</evidence>
<dbReference type="GO" id="GO:0004364">
    <property type="term" value="F:glutathione transferase activity"/>
    <property type="evidence" value="ECO:0007669"/>
    <property type="project" value="UniProtKB-UniRule"/>
</dbReference>
<dbReference type="Gene3D" id="3.40.30.10">
    <property type="entry name" value="Glutaredoxin"/>
    <property type="match status" value="1"/>
</dbReference>
<protein>
    <recommendedName>
        <fullName evidence="3">Glutathione S-transferase</fullName>
        <ecNumber evidence="3">2.5.1.18</ecNumber>
    </recommendedName>
</protein>
<dbReference type="InterPro" id="IPR045073">
    <property type="entry name" value="Omega/Tau-like"/>
</dbReference>